<feature type="transmembrane region" description="Helical" evidence="9">
    <location>
        <begin position="61"/>
        <end position="81"/>
    </location>
</feature>
<keyword evidence="3" id="KW-1003">Cell membrane</keyword>
<protein>
    <submittedName>
        <fullName evidence="10">Uncharacterized protein</fullName>
    </submittedName>
</protein>
<evidence type="ECO:0000256" key="6">
    <source>
        <dbReference type="ARBA" id="ARBA00023065"/>
    </source>
</evidence>
<feature type="transmembrane region" description="Helical" evidence="9">
    <location>
        <begin position="132"/>
        <end position="155"/>
    </location>
</feature>
<evidence type="ECO:0000256" key="1">
    <source>
        <dbReference type="ARBA" id="ARBA00004651"/>
    </source>
</evidence>
<dbReference type="AlphaFoldDB" id="A0AAV4BZT6"/>
<evidence type="ECO:0000256" key="5">
    <source>
        <dbReference type="ARBA" id="ARBA00022989"/>
    </source>
</evidence>
<keyword evidence="8" id="KW-0407">Ion channel</keyword>
<keyword evidence="7 9" id="KW-0472">Membrane</keyword>
<evidence type="ECO:0000313" key="11">
    <source>
        <dbReference type="Proteomes" id="UP000735302"/>
    </source>
</evidence>
<evidence type="ECO:0000256" key="8">
    <source>
        <dbReference type="ARBA" id="ARBA00023303"/>
    </source>
</evidence>
<sequence>MNYAIRGMDGKTDVLITVGPDSEDQDNKFDKLVKKITQKEIYLNRSTVIDNYNALLTRRSYFILFVFALLLLVPSLVWEMLSSVSSRLNIDKTLNTLRLAQTQTADSGKRKCEEVARETLAVASCSGRTAKLFLLCMISRCCIAVGLVLFITIGLQSQLTTLADELEEL</sequence>
<reference evidence="10 11" key="1">
    <citation type="journal article" date="2021" name="Elife">
        <title>Chloroplast acquisition without the gene transfer in kleptoplastic sea slugs, Plakobranchus ocellatus.</title>
        <authorList>
            <person name="Maeda T."/>
            <person name="Takahashi S."/>
            <person name="Yoshida T."/>
            <person name="Shimamura S."/>
            <person name="Takaki Y."/>
            <person name="Nagai Y."/>
            <person name="Toyoda A."/>
            <person name="Suzuki Y."/>
            <person name="Arimoto A."/>
            <person name="Ishii H."/>
            <person name="Satoh N."/>
            <person name="Nishiyama T."/>
            <person name="Hasebe M."/>
            <person name="Maruyama T."/>
            <person name="Minagawa J."/>
            <person name="Obokata J."/>
            <person name="Shigenobu S."/>
        </authorList>
    </citation>
    <scope>NUCLEOTIDE SEQUENCE [LARGE SCALE GENOMIC DNA]</scope>
</reference>
<keyword evidence="6" id="KW-0406">Ion transport</keyword>
<dbReference type="GO" id="GO:0034220">
    <property type="term" value="P:monoatomic ion transmembrane transport"/>
    <property type="evidence" value="ECO:0007669"/>
    <property type="project" value="UniProtKB-KW"/>
</dbReference>
<evidence type="ECO:0000256" key="3">
    <source>
        <dbReference type="ARBA" id="ARBA00022475"/>
    </source>
</evidence>
<keyword evidence="2" id="KW-0813">Transport</keyword>
<evidence type="ECO:0000256" key="2">
    <source>
        <dbReference type="ARBA" id="ARBA00022448"/>
    </source>
</evidence>
<comment type="caution">
    <text evidence="10">The sequence shown here is derived from an EMBL/GenBank/DDBJ whole genome shotgun (WGS) entry which is preliminary data.</text>
</comment>
<keyword evidence="5 9" id="KW-1133">Transmembrane helix</keyword>
<evidence type="ECO:0000256" key="9">
    <source>
        <dbReference type="SAM" id="Phobius"/>
    </source>
</evidence>
<name>A0AAV4BZT6_9GAST</name>
<dbReference type="InterPro" id="IPR000990">
    <property type="entry name" value="Innexin"/>
</dbReference>
<comment type="subcellular location">
    <subcellularLocation>
        <location evidence="1">Cell membrane</location>
        <topology evidence="1">Multi-pass membrane protein</topology>
    </subcellularLocation>
</comment>
<keyword evidence="11" id="KW-1185">Reference proteome</keyword>
<accession>A0AAV4BZT6</accession>
<dbReference type="Pfam" id="PF00876">
    <property type="entry name" value="Innexin"/>
    <property type="match status" value="1"/>
</dbReference>
<proteinExistence type="predicted"/>
<keyword evidence="4 9" id="KW-0812">Transmembrane</keyword>
<dbReference type="GO" id="GO:0005886">
    <property type="term" value="C:plasma membrane"/>
    <property type="evidence" value="ECO:0007669"/>
    <property type="project" value="UniProtKB-SubCell"/>
</dbReference>
<gene>
    <name evidence="10" type="ORF">PoB_005135700</name>
</gene>
<dbReference type="EMBL" id="BLXT01005660">
    <property type="protein sequence ID" value="GFO24852.1"/>
    <property type="molecule type" value="Genomic_DNA"/>
</dbReference>
<evidence type="ECO:0000256" key="4">
    <source>
        <dbReference type="ARBA" id="ARBA00022692"/>
    </source>
</evidence>
<dbReference type="Proteomes" id="UP000735302">
    <property type="component" value="Unassembled WGS sequence"/>
</dbReference>
<evidence type="ECO:0000313" key="10">
    <source>
        <dbReference type="EMBL" id="GFO24852.1"/>
    </source>
</evidence>
<organism evidence="10 11">
    <name type="scientific">Plakobranchus ocellatus</name>
    <dbReference type="NCBI Taxonomy" id="259542"/>
    <lineage>
        <taxon>Eukaryota</taxon>
        <taxon>Metazoa</taxon>
        <taxon>Spiralia</taxon>
        <taxon>Lophotrochozoa</taxon>
        <taxon>Mollusca</taxon>
        <taxon>Gastropoda</taxon>
        <taxon>Heterobranchia</taxon>
        <taxon>Euthyneura</taxon>
        <taxon>Panpulmonata</taxon>
        <taxon>Sacoglossa</taxon>
        <taxon>Placobranchoidea</taxon>
        <taxon>Plakobranchidae</taxon>
        <taxon>Plakobranchus</taxon>
    </lineage>
</organism>
<evidence type="ECO:0000256" key="7">
    <source>
        <dbReference type="ARBA" id="ARBA00023136"/>
    </source>
</evidence>